<feature type="transmembrane region" description="Helical" evidence="8">
    <location>
        <begin position="31"/>
        <end position="49"/>
    </location>
</feature>
<evidence type="ECO:0000256" key="8">
    <source>
        <dbReference type="HAMAP-Rule" id="MF_01148"/>
    </source>
</evidence>
<feature type="domain" description="CN hydrolase" evidence="9">
    <location>
        <begin position="233"/>
        <end position="461"/>
    </location>
</feature>
<sequence>MRVSPSLPSVLLAALLGMCLALCGLPLGWSALSFLPLAALLAFVARDSGSHQHGTSARKMAGRAFWAGTAYSAVHLWWLTAFLGKLFGFPPAGVLAFALFALEGAFLAGMAWLVGRVFRSPGARVWGLAGGWVVLEWLRFLGPPAFPWPTLGYTLLPTPVIQIADLGGVLLGSVLVAATAAALACFVGTVRNRTEGWGRRRPLLLLAAAWALALVYGLTRTAATGPETPMLLLRTTIDSFGRASRQLTVQQQFDLQAGLTRANRRPDEVVVWSESSVLDPALLPAVPAAGIYGVSQMEPRRNSVRAWDGGSVTSETDKARPVPFGEYFPFREALAPAWSLIERTIGIGLESVPPAKTLNTLQLNGVQYGAYVCYDSVFPWVARVLVQKGAEVLVNVSNDGWYDGWGVQQHFMMGRVRAIETRRYIVRSVNEGIAAEVNDLGQPIQTLGAGQGVLHARPLRLTGQTLFVRLGDWPALILAALMLVFAGLIDRRYRRTL</sequence>
<keyword evidence="4 8" id="KW-0812">Transmembrane</keyword>
<feature type="transmembrane region" description="Helical" evidence="8">
    <location>
        <begin position="125"/>
        <end position="146"/>
    </location>
</feature>
<dbReference type="GO" id="GO:0016746">
    <property type="term" value="F:acyltransferase activity"/>
    <property type="evidence" value="ECO:0007669"/>
    <property type="project" value="UniProtKB-KW"/>
</dbReference>
<proteinExistence type="inferred from homology"/>
<dbReference type="NCBIfam" id="TIGR00546">
    <property type="entry name" value="lnt"/>
    <property type="match status" value="1"/>
</dbReference>
<dbReference type="RefSeq" id="WP_380008926.1">
    <property type="nucleotide sequence ID" value="NZ_JBHLYR010000031.1"/>
</dbReference>
<dbReference type="InterPro" id="IPR004563">
    <property type="entry name" value="Apolipo_AcylTrfase"/>
</dbReference>
<dbReference type="PANTHER" id="PTHR38686">
    <property type="entry name" value="APOLIPOPROTEIN N-ACYLTRANSFERASE"/>
    <property type="match status" value="1"/>
</dbReference>
<feature type="transmembrane region" description="Helical" evidence="8">
    <location>
        <begin position="92"/>
        <end position="113"/>
    </location>
</feature>
<feature type="transmembrane region" description="Helical" evidence="8">
    <location>
        <begin position="166"/>
        <end position="190"/>
    </location>
</feature>
<evidence type="ECO:0000313" key="10">
    <source>
        <dbReference type="EMBL" id="MFB9992307.1"/>
    </source>
</evidence>
<keyword evidence="5 8" id="KW-1133">Transmembrane helix</keyword>
<evidence type="ECO:0000256" key="2">
    <source>
        <dbReference type="ARBA" id="ARBA00022475"/>
    </source>
</evidence>
<accession>A0ABV6AXS1</accession>
<comment type="catalytic activity">
    <reaction evidence="8">
        <text>N-terminal S-1,2-diacyl-sn-glyceryl-L-cysteinyl-[lipoprotein] + a glycerophospholipid = N-acyl-S-1,2-diacyl-sn-glyceryl-L-cysteinyl-[lipoprotein] + a 2-acyl-sn-glycero-3-phospholipid + H(+)</text>
        <dbReference type="Rhea" id="RHEA:48228"/>
        <dbReference type="Rhea" id="RHEA-COMP:14681"/>
        <dbReference type="Rhea" id="RHEA-COMP:14684"/>
        <dbReference type="ChEBI" id="CHEBI:15378"/>
        <dbReference type="ChEBI" id="CHEBI:136912"/>
        <dbReference type="ChEBI" id="CHEBI:140656"/>
        <dbReference type="ChEBI" id="CHEBI:140657"/>
        <dbReference type="ChEBI" id="CHEBI:140660"/>
        <dbReference type="EC" id="2.3.1.269"/>
    </reaction>
</comment>
<name>A0ABV6AXS1_9DEIO</name>
<dbReference type="InterPro" id="IPR003010">
    <property type="entry name" value="C-N_Hydrolase"/>
</dbReference>
<comment type="pathway">
    <text evidence="8">Protein modification; lipoprotein biosynthesis (N-acyl transfer).</text>
</comment>
<keyword evidence="7 8" id="KW-0012">Acyltransferase</keyword>
<dbReference type="SUPFAM" id="SSF56317">
    <property type="entry name" value="Carbon-nitrogen hydrolase"/>
    <property type="match status" value="1"/>
</dbReference>
<evidence type="ECO:0000259" key="9">
    <source>
        <dbReference type="PROSITE" id="PS50263"/>
    </source>
</evidence>
<dbReference type="InterPro" id="IPR045378">
    <property type="entry name" value="LNT_N"/>
</dbReference>
<evidence type="ECO:0000313" key="11">
    <source>
        <dbReference type="Proteomes" id="UP001589733"/>
    </source>
</evidence>
<keyword evidence="11" id="KW-1185">Reference proteome</keyword>
<dbReference type="PROSITE" id="PS50263">
    <property type="entry name" value="CN_HYDROLASE"/>
    <property type="match status" value="1"/>
</dbReference>
<dbReference type="PANTHER" id="PTHR38686:SF1">
    <property type="entry name" value="APOLIPOPROTEIN N-ACYLTRANSFERASE"/>
    <property type="match status" value="1"/>
</dbReference>
<keyword evidence="2 8" id="KW-1003">Cell membrane</keyword>
<reference evidence="10 11" key="1">
    <citation type="submission" date="2024-09" db="EMBL/GenBank/DDBJ databases">
        <authorList>
            <person name="Sun Q."/>
            <person name="Mori K."/>
        </authorList>
    </citation>
    <scope>NUCLEOTIDE SEQUENCE [LARGE SCALE GENOMIC DNA]</scope>
    <source>
        <strain evidence="10 11">JCM 13503</strain>
    </source>
</reference>
<organism evidence="10 11">
    <name type="scientific">Deinococcus oregonensis</name>
    <dbReference type="NCBI Taxonomy" id="1805970"/>
    <lineage>
        <taxon>Bacteria</taxon>
        <taxon>Thermotogati</taxon>
        <taxon>Deinococcota</taxon>
        <taxon>Deinococci</taxon>
        <taxon>Deinococcales</taxon>
        <taxon>Deinococcaceae</taxon>
        <taxon>Deinococcus</taxon>
    </lineage>
</organism>
<dbReference type="InterPro" id="IPR036526">
    <property type="entry name" value="C-N_Hydrolase_sf"/>
</dbReference>
<dbReference type="Gene3D" id="3.60.110.10">
    <property type="entry name" value="Carbon-nitrogen hydrolase"/>
    <property type="match status" value="1"/>
</dbReference>
<keyword evidence="3 8" id="KW-0808">Transferase</keyword>
<evidence type="ECO:0000256" key="6">
    <source>
        <dbReference type="ARBA" id="ARBA00023136"/>
    </source>
</evidence>
<evidence type="ECO:0000256" key="1">
    <source>
        <dbReference type="ARBA" id="ARBA00004651"/>
    </source>
</evidence>
<feature type="transmembrane region" description="Helical" evidence="8">
    <location>
        <begin position="202"/>
        <end position="219"/>
    </location>
</feature>
<keyword evidence="6 8" id="KW-0472">Membrane</keyword>
<dbReference type="Pfam" id="PF20154">
    <property type="entry name" value="LNT_N"/>
    <property type="match status" value="1"/>
</dbReference>
<dbReference type="Pfam" id="PF00795">
    <property type="entry name" value="CN_hydrolase"/>
    <property type="match status" value="1"/>
</dbReference>
<comment type="similarity">
    <text evidence="8">Belongs to the CN hydrolase family. Apolipoprotein N-acyltransferase subfamily.</text>
</comment>
<gene>
    <name evidence="8 10" type="primary">lnt</name>
    <name evidence="10" type="ORF">ACFFLM_10065</name>
</gene>
<dbReference type="HAMAP" id="MF_01148">
    <property type="entry name" value="Lnt"/>
    <property type="match status" value="1"/>
</dbReference>
<feature type="transmembrane region" description="Helical" evidence="8">
    <location>
        <begin position="470"/>
        <end position="489"/>
    </location>
</feature>
<protein>
    <recommendedName>
        <fullName evidence="8">Apolipoprotein N-acyltransferase</fullName>
        <shortName evidence="8">ALP N-acyltransferase</shortName>
        <ecNumber evidence="8">2.3.1.269</ecNumber>
    </recommendedName>
</protein>
<evidence type="ECO:0000256" key="4">
    <source>
        <dbReference type="ARBA" id="ARBA00022692"/>
    </source>
</evidence>
<dbReference type="EMBL" id="JBHLYR010000031">
    <property type="protein sequence ID" value="MFB9992307.1"/>
    <property type="molecule type" value="Genomic_DNA"/>
</dbReference>
<evidence type="ECO:0000256" key="3">
    <source>
        <dbReference type="ARBA" id="ARBA00022679"/>
    </source>
</evidence>
<dbReference type="EC" id="2.3.1.269" evidence="8"/>
<dbReference type="CDD" id="cd07571">
    <property type="entry name" value="ALP_N-acyl_transferase"/>
    <property type="match status" value="1"/>
</dbReference>
<evidence type="ECO:0000256" key="7">
    <source>
        <dbReference type="ARBA" id="ARBA00023315"/>
    </source>
</evidence>
<feature type="transmembrane region" description="Helical" evidence="8">
    <location>
        <begin position="61"/>
        <end position="80"/>
    </location>
</feature>
<evidence type="ECO:0000256" key="5">
    <source>
        <dbReference type="ARBA" id="ARBA00022989"/>
    </source>
</evidence>
<comment type="caution">
    <text evidence="10">The sequence shown here is derived from an EMBL/GenBank/DDBJ whole genome shotgun (WGS) entry which is preliminary data.</text>
</comment>
<dbReference type="Proteomes" id="UP001589733">
    <property type="component" value="Unassembled WGS sequence"/>
</dbReference>
<comment type="function">
    <text evidence="8">Catalyzes the phospholipid dependent N-acylation of the N-terminal cysteine of apolipoprotein, the last step in lipoprotein maturation.</text>
</comment>
<comment type="subcellular location">
    <subcellularLocation>
        <location evidence="1 8">Cell membrane</location>
        <topology evidence="1 8">Multi-pass membrane protein</topology>
    </subcellularLocation>
</comment>